<dbReference type="EMBL" id="JAERPS020000001">
    <property type="protein sequence ID" value="MBZ9611059.1"/>
    <property type="molecule type" value="Genomic_DNA"/>
</dbReference>
<reference evidence="2 3" key="1">
    <citation type="submission" date="2020-12" db="EMBL/GenBank/DDBJ databases">
        <authorList>
            <person name="Ruan W."/>
            <person name="Khan S.A."/>
            <person name="Jeon C.O."/>
        </authorList>
    </citation>
    <scope>NUCLEOTIDE SEQUENCE [LARGE SCALE GENOMIC DNA]</scope>
    <source>
        <strain evidence="2 3">MA-13</strain>
    </source>
</reference>
<name>A0ABS7X699_9GAMM</name>
<organism evidence="2 3">
    <name type="scientific">Rheinheimera maricola</name>
    <dbReference type="NCBI Taxonomy" id="2793282"/>
    <lineage>
        <taxon>Bacteria</taxon>
        <taxon>Pseudomonadati</taxon>
        <taxon>Pseudomonadota</taxon>
        <taxon>Gammaproteobacteria</taxon>
        <taxon>Chromatiales</taxon>
        <taxon>Chromatiaceae</taxon>
        <taxon>Rheinheimera</taxon>
    </lineage>
</organism>
<reference evidence="2 3" key="2">
    <citation type="submission" date="2021-08" db="EMBL/GenBank/DDBJ databases">
        <title>Rheinheimera aquimaris sp. nov., isolated from seawater of the East Sea in Korea.</title>
        <authorList>
            <person name="Kim K.H."/>
            <person name="Wenting R."/>
            <person name="Kim K.R."/>
            <person name="Jeon C.O."/>
        </authorList>
    </citation>
    <scope>NUCLEOTIDE SEQUENCE [LARGE SCALE GENOMIC DNA]</scope>
    <source>
        <strain evidence="2 3">MA-13</strain>
    </source>
</reference>
<protein>
    <recommendedName>
        <fullName evidence="4">NfeD family protein</fullName>
    </recommendedName>
</protein>
<feature type="transmembrane region" description="Helical" evidence="1">
    <location>
        <begin position="20"/>
        <end position="48"/>
    </location>
</feature>
<evidence type="ECO:0000313" key="3">
    <source>
        <dbReference type="Proteomes" id="UP000663814"/>
    </source>
</evidence>
<evidence type="ECO:0008006" key="4">
    <source>
        <dbReference type="Google" id="ProtNLM"/>
    </source>
</evidence>
<sequence>MLDWQLIFDISPFAWTELGTALLCGFIIGLELVAIKLALLVIAVLVGIDLL</sequence>
<evidence type="ECO:0000313" key="2">
    <source>
        <dbReference type="EMBL" id="MBZ9611059.1"/>
    </source>
</evidence>
<dbReference type="RefSeq" id="WP_205310378.1">
    <property type="nucleotide sequence ID" value="NZ_JAERPS020000001.1"/>
</dbReference>
<dbReference type="Proteomes" id="UP000663814">
    <property type="component" value="Unassembled WGS sequence"/>
</dbReference>
<gene>
    <name evidence="2" type="ORF">I4W93_005580</name>
</gene>
<accession>A0ABS7X699</accession>
<comment type="caution">
    <text evidence="2">The sequence shown here is derived from an EMBL/GenBank/DDBJ whole genome shotgun (WGS) entry which is preliminary data.</text>
</comment>
<keyword evidence="1" id="KW-0472">Membrane</keyword>
<keyword evidence="1" id="KW-1133">Transmembrane helix</keyword>
<evidence type="ECO:0000256" key="1">
    <source>
        <dbReference type="SAM" id="Phobius"/>
    </source>
</evidence>
<proteinExistence type="predicted"/>
<keyword evidence="1" id="KW-0812">Transmembrane</keyword>
<keyword evidence="3" id="KW-1185">Reference proteome</keyword>